<evidence type="ECO:0000256" key="2">
    <source>
        <dbReference type="SAM" id="MobiDB-lite"/>
    </source>
</evidence>
<dbReference type="OrthoDB" id="3078511at2"/>
<evidence type="ECO:0000313" key="4">
    <source>
        <dbReference type="EMBL" id="AHG91721.1"/>
    </source>
</evidence>
<dbReference type="KEGG" id="gba:J421_4184"/>
<feature type="domain" description="Coenzyme Q-binding protein COQ10 START" evidence="3">
    <location>
        <begin position="40"/>
        <end position="155"/>
    </location>
</feature>
<evidence type="ECO:0000259" key="3">
    <source>
        <dbReference type="Pfam" id="PF03364"/>
    </source>
</evidence>
<feature type="region of interest" description="Disordered" evidence="2">
    <location>
        <begin position="1"/>
        <end position="22"/>
    </location>
</feature>
<protein>
    <submittedName>
        <fullName evidence="4">Polyketide cyclase/dehydrase</fullName>
    </submittedName>
</protein>
<feature type="compositionally biased region" description="Pro residues" evidence="2">
    <location>
        <begin position="1"/>
        <end position="10"/>
    </location>
</feature>
<dbReference type="RefSeq" id="WP_025413162.1">
    <property type="nucleotide sequence ID" value="NZ_CP007128.1"/>
</dbReference>
<evidence type="ECO:0000256" key="1">
    <source>
        <dbReference type="ARBA" id="ARBA00008918"/>
    </source>
</evidence>
<dbReference type="EMBL" id="CP007128">
    <property type="protein sequence ID" value="AHG91721.1"/>
    <property type="molecule type" value="Genomic_DNA"/>
</dbReference>
<dbReference type="InParanoid" id="W0RLV4"/>
<keyword evidence="5" id="KW-1185">Reference proteome</keyword>
<dbReference type="Gene3D" id="3.30.530.20">
    <property type="match status" value="1"/>
</dbReference>
<proteinExistence type="inferred from homology"/>
<gene>
    <name evidence="4" type="ORF">J421_4184</name>
</gene>
<dbReference type="AlphaFoldDB" id="W0RLV4"/>
<dbReference type="InterPro" id="IPR005031">
    <property type="entry name" value="COQ10_START"/>
</dbReference>
<dbReference type="Proteomes" id="UP000019151">
    <property type="component" value="Chromosome"/>
</dbReference>
<evidence type="ECO:0000313" key="5">
    <source>
        <dbReference type="Proteomes" id="UP000019151"/>
    </source>
</evidence>
<comment type="similarity">
    <text evidence="1">Belongs to the ribosome association toxin RatA family.</text>
</comment>
<sequence length="187" mass="20689">MTSTPDPAPTSQPERAPRKPYVLGPMPLDRVMMTLDERTVAAPVERIFALARDVEAWPRHLPHYRFVKFRRRARDGGGLVEMSANRAFGPMQWPTWWLSEMSVDERAPAVRFRHVDGVTTGMDVEWSFRRVDGGTHVRILHVWDGPGWPVIGTFAAVGVIGPVFVHGIAKRTLAGLAAVAEGTKGAG</sequence>
<accession>W0RLV4</accession>
<dbReference type="InterPro" id="IPR023393">
    <property type="entry name" value="START-like_dom_sf"/>
</dbReference>
<dbReference type="HOGENOM" id="CLU_125904_0_0_0"/>
<dbReference type="eggNOG" id="COG2867">
    <property type="taxonomic scope" value="Bacteria"/>
</dbReference>
<dbReference type="SUPFAM" id="SSF55961">
    <property type="entry name" value="Bet v1-like"/>
    <property type="match status" value="1"/>
</dbReference>
<name>W0RLV4_9BACT</name>
<dbReference type="STRING" id="861299.J421_4184"/>
<reference evidence="4 5" key="1">
    <citation type="journal article" date="2014" name="Genome Announc.">
        <title>Genome Sequence and Methylome of Soil Bacterium Gemmatirosa kalamazoonensis KBS708T, a Member of the Rarely Cultivated Gemmatimonadetes Phylum.</title>
        <authorList>
            <person name="Debruyn J.M."/>
            <person name="Radosevich M."/>
            <person name="Wommack K.E."/>
            <person name="Polson S.W."/>
            <person name="Hauser L.J."/>
            <person name="Fawaz M.N."/>
            <person name="Korlach J."/>
            <person name="Tsai Y.C."/>
        </authorList>
    </citation>
    <scope>NUCLEOTIDE SEQUENCE [LARGE SCALE GENOMIC DNA]</scope>
    <source>
        <strain evidence="4 5">KBS708</strain>
    </source>
</reference>
<organism evidence="4 5">
    <name type="scientific">Gemmatirosa kalamazoonensis</name>
    <dbReference type="NCBI Taxonomy" id="861299"/>
    <lineage>
        <taxon>Bacteria</taxon>
        <taxon>Pseudomonadati</taxon>
        <taxon>Gemmatimonadota</taxon>
        <taxon>Gemmatimonadia</taxon>
        <taxon>Gemmatimonadales</taxon>
        <taxon>Gemmatimonadaceae</taxon>
        <taxon>Gemmatirosa</taxon>
    </lineage>
</organism>
<dbReference type="Pfam" id="PF03364">
    <property type="entry name" value="Polyketide_cyc"/>
    <property type="match status" value="1"/>
</dbReference>